<dbReference type="AlphaFoldDB" id="A0A1I0CV67"/>
<evidence type="ECO:0008006" key="4">
    <source>
        <dbReference type="Google" id="ProtNLM"/>
    </source>
</evidence>
<evidence type="ECO:0000256" key="1">
    <source>
        <dbReference type="SAM" id="Phobius"/>
    </source>
</evidence>
<name>A0A1I0CV67_THASX</name>
<accession>A0A1I0CV67</accession>
<keyword evidence="3" id="KW-1185">Reference proteome</keyword>
<feature type="transmembrane region" description="Helical" evidence="1">
    <location>
        <begin position="12"/>
        <end position="35"/>
    </location>
</feature>
<dbReference type="Proteomes" id="UP000199308">
    <property type="component" value="Unassembled WGS sequence"/>
</dbReference>
<gene>
    <name evidence="2" type="ORF">SAMN05660429_01337</name>
</gene>
<evidence type="ECO:0000313" key="3">
    <source>
        <dbReference type="Proteomes" id="UP000199308"/>
    </source>
</evidence>
<dbReference type="STRING" id="349064.SAMN05660429_01337"/>
<keyword evidence="1" id="KW-0472">Membrane</keyword>
<sequence>MDIFTMFFNDPVVFISFTGLAVVLAICAYYVWFFLSHIEHDSKGSH</sequence>
<keyword evidence="1" id="KW-0812">Transmembrane</keyword>
<proteinExistence type="predicted"/>
<reference evidence="2 3" key="1">
    <citation type="submission" date="2016-10" db="EMBL/GenBank/DDBJ databases">
        <authorList>
            <person name="de Groot N.N."/>
        </authorList>
    </citation>
    <scope>NUCLEOTIDE SEQUENCE [LARGE SCALE GENOMIC DNA]</scope>
    <source>
        <strain evidence="2 3">DSM 19706</strain>
    </source>
</reference>
<keyword evidence="1" id="KW-1133">Transmembrane helix</keyword>
<dbReference type="EMBL" id="FOHK01000005">
    <property type="protein sequence ID" value="SET23526.1"/>
    <property type="molecule type" value="Genomic_DNA"/>
</dbReference>
<organism evidence="2 3">
    <name type="scientific">Thalassotalea agarivorans</name>
    <name type="common">Thalassomonas agarivorans</name>
    <dbReference type="NCBI Taxonomy" id="349064"/>
    <lineage>
        <taxon>Bacteria</taxon>
        <taxon>Pseudomonadati</taxon>
        <taxon>Pseudomonadota</taxon>
        <taxon>Gammaproteobacteria</taxon>
        <taxon>Alteromonadales</taxon>
        <taxon>Colwelliaceae</taxon>
        <taxon>Thalassotalea</taxon>
    </lineage>
</organism>
<protein>
    <recommendedName>
        <fullName evidence="4">DUF3149 domain-containing protein</fullName>
    </recommendedName>
</protein>
<dbReference type="RefSeq" id="WP_177168864.1">
    <property type="nucleotide sequence ID" value="NZ_AP027363.1"/>
</dbReference>
<evidence type="ECO:0000313" key="2">
    <source>
        <dbReference type="EMBL" id="SET23526.1"/>
    </source>
</evidence>